<proteinExistence type="predicted"/>
<sequence length="111" mass="11554">MEAGGGSGEVELLGDGGEGSQQARLYVVRHVRQLTTQVRQWPVIRCWTATGGRGESGPMPHSPSSPTPLLAVSGATLVVLSTAPAPRPRTGPLTRLARALASRRPAPRPAA</sequence>
<evidence type="ECO:0000313" key="1">
    <source>
        <dbReference type="EMBL" id="GAA0497243.1"/>
    </source>
</evidence>
<name>A0ABP3LBG5_9ACTN</name>
<organism evidence="1 2">
    <name type="scientific">Streptomyces stramineus</name>
    <dbReference type="NCBI Taxonomy" id="173861"/>
    <lineage>
        <taxon>Bacteria</taxon>
        <taxon>Bacillati</taxon>
        <taxon>Actinomycetota</taxon>
        <taxon>Actinomycetes</taxon>
        <taxon>Kitasatosporales</taxon>
        <taxon>Streptomycetaceae</taxon>
        <taxon>Streptomyces</taxon>
    </lineage>
</organism>
<reference evidence="2" key="1">
    <citation type="journal article" date="2019" name="Int. J. Syst. Evol. Microbiol.">
        <title>The Global Catalogue of Microorganisms (GCM) 10K type strain sequencing project: providing services to taxonomists for standard genome sequencing and annotation.</title>
        <authorList>
            <consortium name="The Broad Institute Genomics Platform"/>
            <consortium name="The Broad Institute Genome Sequencing Center for Infectious Disease"/>
            <person name="Wu L."/>
            <person name="Ma J."/>
        </authorList>
    </citation>
    <scope>NUCLEOTIDE SEQUENCE [LARGE SCALE GENOMIC DNA]</scope>
    <source>
        <strain evidence="2">JCM 10649</strain>
    </source>
</reference>
<dbReference type="EMBL" id="BAAAHB010000174">
    <property type="protein sequence ID" value="GAA0497243.1"/>
    <property type="molecule type" value="Genomic_DNA"/>
</dbReference>
<comment type="caution">
    <text evidence="1">The sequence shown here is derived from an EMBL/GenBank/DDBJ whole genome shotgun (WGS) entry which is preliminary data.</text>
</comment>
<accession>A0ABP3LBG5</accession>
<evidence type="ECO:0000313" key="2">
    <source>
        <dbReference type="Proteomes" id="UP001499895"/>
    </source>
</evidence>
<gene>
    <name evidence="1" type="ORF">GCM10009544_65810</name>
</gene>
<keyword evidence="2" id="KW-1185">Reference proteome</keyword>
<dbReference type="Proteomes" id="UP001499895">
    <property type="component" value="Unassembled WGS sequence"/>
</dbReference>
<protein>
    <submittedName>
        <fullName evidence="1">Uncharacterized protein</fullName>
    </submittedName>
</protein>